<protein>
    <recommendedName>
        <fullName evidence="2">Peptidase MA-like domain-containing protein</fullName>
    </recommendedName>
</protein>
<dbReference type="Pfam" id="PF13485">
    <property type="entry name" value="Peptidase_MA_2"/>
    <property type="match status" value="1"/>
</dbReference>
<organism evidence="3 4">
    <name type="scientific">Candidatus Kutchimonas denitrificans</name>
    <dbReference type="NCBI Taxonomy" id="3056748"/>
    <lineage>
        <taxon>Bacteria</taxon>
        <taxon>Pseudomonadati</taxon>
        <taxon>Gemmatimonadota</taxon>
        <taxon>Gemmatimonadia</taxon>
        <taxon>Candidatus Palauibacterales</taxon>
        <taxon>Candidatus Palauibacteraceae</taxon>
        <taxon>Candidatus Kutchimonas</taxon>
    </lineage>
</organism>
<accession>A0AAE5CAE9</accession>
<dbReference type="Proteomes" id="UP000702544">
    <property type="component" value="Unassembled WGS sequence"/>
</dbReference>
<keyword evidence="1" id="KW-1133">Transmembrane helix</keyword>
<evidence type="ECO:0000313" key="3">
    <source>
        <dbReference type="EMBL" id="NIR74537.1"/>
    </source>
</evidence>
<evidence type="ECO:0000313" key="4">
    <source>
        <dbReference type="Proteomes" id="UP000702544"/>
    </source>
</evidence>
<sequence>MFLLLCVSTTALAQRGMHEVASGPLLFRAWPGQAELARALAEAFARSPAPPGLPPDVLSDRRVIVFLPPDRATFDSLAPAAPDWAAGLAFPEGNRIVLPTFAYREGGRLVTVLRHEVAHIAVRRYLGPSAPRWFHEGYAQLAAGSWQADQAWKLRFAILMGRVPSLQSLSLDFGRRRLNAEHAYLLSYTAVEYLYRLGGDQGFTRLLARWRESGQLDRSLRETYGITLSQFERLWRRDVANRFGWLLVLGQTAVFWSILTILLLVLGYWKKRRNRRKLAALEAATAGAQADEEARSFGEVADTHFPIDEEEGTE</sequence>
<gene>
    <name evidence="3" type="ORF">GWO12_05425</name>
</gene>
<evidence type="ECO:0000259" key="2">
    <source>
        <dbReference type="Pfam" id="PF13485"/>
    </source>
</evidence>
<reference evidence="3 4" key="1">
    <citation type="submission" date="2020-01" db="EMBL/GenBank/DDBJ databases">
        <title>Genomes assembled from Gulf of Kutch pelagic sediment metagenomes.</title>
        <authorList>
            <person name="Chandrashekar M."/>
            <person name="Mahajan M.S."/>
            <person name="Dave K.J."/>
            <person name="Vatsa P."/>
            <person name="Nathani N.M."/>
        </authorList>
    </citation>
    <scope>NUCLEOTIDE SEQUENCE [LARGE SCALE GENOMIC DNA]</scope>
    <source>
        <strain evidence="3">KS3-K002</strain>
    </source>
</reference>
<dbReference type="EMBL" id="JAACAK010000046">
    <property type="protein sequence ID" value="NIR74537.1"/>
    <property type="molecule type" value="Genomic_DNA"/>
</dbReference>
<keyword evidence="1" id="KW-0812">Transmembrane</keyword>
<keyword evidence="1" id="KW-0472">Membrane</keyword>
<dbReference type="InterPro" id="IPR039568">
    <property type="entry name" value="Peptidase_MA-like_dom"/>
</dbReference>
<feature type="domain" description="Peptidase MA-like" evidence="2">
    <location>
        <begin position="82"/>
        <end position="239"/>
    </location>
</feature>
<feature type="transmembrane region" description="Helical" evidence="1">
    <location>
        <begin position="243"/>
        <end position="269"/>
    </location>
</feature>
<evidence type="ECO:0000256" key="1">
    <source>
        <dbReference type="SAM" id="Phobius"/>
    </source>
</evidence>
<dbReference type="AlphaFoldDB" id="A0AAE5CAE9"/>
<name>A0AAE5CAE9_9BACT</name>
<comment type="caution">
    <text evidence="3">The sequence shown here is derived from an EMBL/GenBank/DDBJ whole genome shotgun (WGS) entry which is preliminary data.</text>
</comment>
<proteinExistence type="predicted"/>